<feature type="region of interest" description="Disordered" evidence="1">
    <location>
        <begin position="99"/>
        <end position="122"/>
    </location>
</feature>
<feature type="compositionally biased region" description="Basic and acidic residues" evidence="1">
    <location>
        <begin position="108"/>
        <end position="122"/>
    </location>
</feature>
<proteinExistence type="predicted"/>
<name>A0A7C8DDQ0_9ARCH</name>
<gene>
    <name evidence="2" type="ORF">EYQ16_05365</name>
</gene>
<organism evidence="2 3">
    <name type="scientific">Marine Group III euryarchaeote</name>
    <dbReference type="NCBI Taxonomy" id="2173149"/>
    <lineage>
        <taxon>Archaea</taxon>
        <taxon>Methanobacteriati</taxon>
        <taxon>Thermoplasmatota</taxon>
        <taxon>Thermoplasmata</taxon>
        <taxon>Candidatus Thermoprofundales</taxon>
    </lineage>
</organism>
<dbReference type="InterPro" id="IPR005500">
    <property type="entry name" value="DUF309"/>
</dbReference>
<evidence type="ECO:0000313" key="3">
    <source>
        <dbReference type="Proteomes" id="UP000589516"/>
    </source>
</evidence>
<evidence type="ECO:0000256" key="1">
    <source>
        <dbReference type="SAM" id="MobiDB-lite"/>
    </source>
</evidence>
<dbReference type="SUPFAM" id="SSF140663">
    <property type="entry name" value="TTHA0068-like"/>
    <property type="match status" value="1"/>
</dbReference>
<dbReference type="Pfam" id="PF03745">
    <property type="entry name" value="DUF309"/>
    <property type="match status" value="1"/>
</dbReference>
<dbReference type="AlphaFoldDB" id="A0A7C8DDQ0"/>
<sequence length="122" mass="13680">MSDDKLWSAALRHHNARDYHEAHELFEDLWLEQGNRADKDIVQALAQADALAVHLETGNLRAAQRLMRQLPQLAAALPDAWRGAELRPLREWVAEIATTIPPQGDGPPVERRAPPSIGERRG</sequence>
<dbReference type="Gene3D" id="1.10.3450.10">
    <property type="entry name" value="TTHA0068-like"/>
    <property type="match status" value="1"/>
</dbReference>
<evidence type="ECO:0000313" key="2">
    <source>
        <dbReference type="EMBL" id="HIG63923.1"/>
    </source>
</evidence>
<dbReference type="Proteomes" id="UP000589516">
    <property type="component" value="Unassembled WGS sequence"/>
</dbReference>
<protein>
    <submittedName>
        <fullName evidence="2">DUF309 domain-containing protein</fullName>
    </submittedName>
</protein>
<dbReference type="InterPro" id="IPR023203">
    <property type="entry name" value="TTHA0068_sf"/>
</dbReference>
<comment type="caution">
    <text evidence="2">The sequence shown here is derived from an EMBL/GenBank/DDBJ whole genome shotgun (WGS) entry which is preliminary data.</text>
</comment>
<dbReference type="EMBL" id="DUAV01000032">
    <property type="protein sequence ID" value="HIG63923.1"/>
    <property type="molecule type" value="Genomic_DNA"/>
</dbReference>
<reference evidence="3" key="1">
    <citation type="journal article" date="2019" name="bioRxiv">
        <title>Genome diversification in globally distributed novel marine Proteobacteria is linked to environmental adaptation.</title>
        <authorList>
            <person name="Zhou Z."/>
            <person name="Tran P.Q."/>
            <person name="Kieft K."/>
            <person name="Anantharaman K."/>
        </authorList>
    </citation>
    <scope>NUCLEOTIDE SEQUENCE [LARGE SCALE GENOMIC DNA]</scope>
</reference>
<accession>A0A7C8DDQ0</accession>